<reference evidence="2 3" key="1">
    <citation type="submission" date="2017-08" db="EMBL/GenBank/DDBJ databases">
        <title>Multipartite genome sequences of Sinorhizobium species nodulating soybeans.</title>
        <authorList>
            <person name="Tian C.F."/>
        </authorList>
    </citation>
    <scope>NUCLEOTIDE SEQUENCE [LARGE SCALE GENOMIC DNA]</scope>
    <source>
        <strain evidence="2 3">CCBAU 05684</strain>
        <plasmid evidence="3">psj05684b</plasmid>
    </source>
</reference>
<dbReference type="RefSeq" id="WP_034854482.1">
    <property type="nucleotide sequence ID" value="NZ_AJQT01000042.1"/>
</dbReference>
<keyword evidence="1" id="KW-1133">Transmembrane helix</keyword>
<feature type="transmembrane region" description="Helical" evidence="1">
    <location>
        <begin position="60"/>
        <end position="78"/>
    </location>
</feature>
<keyword evidence="2" id="KW-0614">Plasmid</keyword>
<name>A0A249PIC3_9HYPH</name>
<protein>
    <recommendedName>
        <fullName evidence="4">VanZ-like domain-containing protein</fullName>
    </recommendedName>
</protein>
<organism evidence="2 3">
    <name type="scientific">Sinorhizobium sojae CCBAU 05684</name>
    <dbReference type="NCBI Taxonomy" id="716928"/>
    <lineage>
        <taxon>Bacteria</taxon>
        <taxon>Pseudomonadati</taxon>
        <taxon>Pseudomonadota</taxon>
        <taxon>Alphaproteobacteria</taxon>
        <taxon>Hyphomicrobiales</taxon>
        <taxon>Rhizobiaceae</taxon>
        <taxon>Sinorhizobium/Ensifer group</taxon>
        <taxon>Sinorhizobium</taxon>
    </lineage>
</organism>
<dbReference type="Proteomes" id="UP000217211">
    <property type="component" value="Plasmid pSJ05684b"/>
</dbReference>
<keyword evidence="3" id="KW-1185">Reference proteome</keyword>
<proteinExistence type="predicted"/>
<keyword evidence="1" id="KW-0472">Membrane</keyword>
<dbReference type="OrthoDB" id="7908547at2"/>
<dbReference type="STRING" id="716928.GCA_000261485_02294"/>
<keyword evidence="1" id="KW-0812">Transmembrane</keyword>
<dbReference type="EMBL" id="CP023068">
    <property type="protein sequence ID" value="ASY65475.1"/>
    <property type="molecule type" value="Genomic_DNA"/>
</dbReference>
<gene>
    <name evidence="2" type="ORF">SJ05684_b44930</name>
</gene>
<dbReference type="InterPro" id="IPR017015">
    <property type="entry name" value="UCP033367_VanZ"/>
</dbReference>
<geneLocation type="plasmid" evidence="3">
    <name>psj05684b</name>
</geneLocation>
<dbReference type="eggNOG" id="ENOG50339FW">
    <property type="taxonomic scope" value="Bacteria"/>
</dbReference>
<accession>A0A249PIC3</accession>
<dbReference type="PIRSF" id="PIRSF033367">
    <property type="entry name" value="UCP033367_VanZ"/>
    <property type="match status" value="1"/>
</dbReference>
<dbReference type="KEGG" id="esj:SJ05684_b44930"/>
<evidence type="ECO:0000256" key="1">
    <source>
        <dbReference type="SAM" id="Phobius"/>
    </source>
</evidence>
<evidence type="ECO:0000313" key="3">
    <source>
        <dbReference type="Proteomes" id="UP000217211"/>
    </source>
</evidence>
<evidence type="ECO:0008006" key="4">
    <source>
        <dbReference type="Google" id="ProtNLM"/>
    </source>
</evidence>
<dbReference type="AlphaFoldDB" id="A0A249PIC3"/>
<sequence>MNIRRAVSLIAWLLFAGIVYSTLSPLGMRPHVGGWVQLERFGAYGALGFSFAMAYPGRKWLVLAMLLAGAAGLELLQMVSADRHARFGDVAVKVAGAASGAGAVWLFARHAQRFRPAVAGIIQNASHRGS</sequence>
<evidence type="ECO:0000313" key="2">
    <source>
        <dbReference type="EMBL" id="ASY65475.1"/>
    </source>
</evidence>